<dbReference type="InterPro" id="IPR050624">
    <property type="entry name" value="HTH-type_Tx_Regulator"/>
</dbReference>
<dbReference type="RefSeq" id="WP_157307355.1">
    <property type="nucleotide sequence ID" value="NZ_WRXN01000006.1"/>
</dbReference>
<dbReference type="PROSITE" id="PS50977">
    <property type="entry name" value="HTH_TETR_2"/>
    <property type="match status" value="1"/>
</dbReference>
<sequence>MRSKDENKELVIREKAIEMIVNEGFDGLSMQKLAKEANISASTIYIYFQSREDLLNKLFIEVQEKFEKDALKNFDPKMDFESGLWLQWKNRYNNISKNPLEFQFHEQFRNSPLIRHKDIKPTAFKELMNEFVRNAVKKGELVNIPIVHYWAIAFGPFYTLVKFHVEQASMAGTPFTLKEQSLKQTFNLVMKALRP</sequence>
<name>A0A7K1U6E8_9BACT</name>
<proteinExistence type="predicted"/>
<dbReference type="PANTHER" id="PTHR43479">
    <property type="entry name" value="ACREF/ENVCD OPERON REPRESSOR-RELATED"/>
    <property type="match status" value="1"/>
</dbReference>
<keyword evidence="5" id="KW-1185">Reference proteome</keyword>
<evidence type="ECO:0000256" key="1">
    <source>
        <dbReference type="ARBA" id="ARBA00023125"/>
    </source>
</evidence>
<evidence type="ECO:0000313" key="5">
    <source>
        <dbReference type="Proteomes" id="UP000461730"/>
    </source>
</evidence>
<keyword evidence="1 2" id="KW-0238">DNA-binding</keyword>
<dbReference type="EMBL" id="WRXN01000006">
    <property type="protein sequence ID" value="MVT09920.1"/>
    <property type="molecule type" value="Genomic_DNA"/>
</dbReference>
<dbReference type="InterPro" id="IPR009057">
    <property type="entry name" value="Homeodomain-like_sf"/>
</dbReference>
<reference evidence="4 5" key="1">
    <citation type="submission" date="2019-12" db="EMBL/GenBank/DDBJ databases">
        <title>Chitinophaga sp. strain ysch24 (GDMCC 1.1355), whole genome shotgun sequence.</title>
        <authorList>
            <person name="Zhang X."/>
        </authorList>
    </citation>
    <scope>NUCLEOTIDE SEQUENCE [LARGE SCALE GENOMIC DNA]</scope>
    <source>
        <strain evidence="5">ysch24</strain>
    </source>
</reference>
<organism evidence="4 5">
    <name type="scientific">Chitinophaga tropicalis</name>
    <dbReference type="NCBI Taxonomy" id="2683588"/>
    <lineage>
        <taxon>Bacteria</taxon>
        <taxon>Pseudomonadati</taxon>
        <taxon>Bacteroidota</taxon>
        <taxon>Chitinophagia</taxon>
        <taxon>Chitinophagales</taxon>
        <taxon>Chitinophagaceae</taxon>
        <taxon>Chitinophaga</taxon>
    </lineage>
</organism>
<dbReference type="GO" id="GO:0003677">
    <property type="term" value="F:DNA binding"/>
    <property type="evidence" value="ECO:0007669"/>
    <property type="project" value="UniProtKB-UniRule"/>
</dbReference>
<dbReference type="PANTHER" id="PTHR43479:SF11">
    <property type="entry name" value="ACREF_ENVCD OPERON REPRESSOR-RELATED"/>
    <property type="match status" value="1"/>
</dbReference>
<evidence type="ECO:0000259" key="3">
    <source>
        <dbReference type="PROSITE" id="PS50977"/>
    </source>
</evidence>
<comment type="caution">
    <text evidence="4">The sequence shown here is derived from an EMBL/GenBank/DDBJ whole genome shotgun (WGS) entry which is preliminary data.</text>
</comment>
<accession>A0A7K1U6E8</accession>
<feature type="DNA-binding region" description="H-T-H motif" evidence="2">
    <location>
        <begin position="29"/>
        <end position="48"/>
    </location>
</feature>
<dbReference type="Gene3D" id="1.10.357.10">
    <property type="entry name" value="Tetracycline Repressor, domain 2"/>
    <property type="match status" value="1"/>
</dbReference>
<dbReference type="InterPro" id="IPR001647">
    <property type="entry name" value="HTH_TetR"/>
</dbReference>
<dbReference type="AlphaFoldDB" id="A0A7K1U6E8"/>
<dbReference type="Proteomes" id="UP000461730">
    <property type="component" value="Unassembled WGS sequence"/>
</dbReference>
<evidence type="ECO:0000313" key="4">
    <source>
        <dbReference type="EMBL" id="MVT09920.1"/>
    </source>
</evidence>
<feature type="domain" description="HTH tetR-type" evidence="3">
    <location>
        <begin position="6"/>
        <end position="66"/>
    </location>
</feature>
<evidence type="ECO:0000256" key="2">
    <source>
        <dbReference type="PROSITE-ProRule" id="PRU00335"/>
    </source>
</evidence>
<protein>
    <submittedName>
        <fullName evidence="4">TetR family transcriptional regulator</fullName>
    </submittedName>
</protein>
<dbReference type="SUPFAM" id="SSF46689">
    <property type="entry name" value="Homeodomain-like"/>
    <property type="match status" value="1"/>
</dbReference>
<gene>
    <name evidence="4" type="ORF">GO493_16735</name>
</gene>
<dbReference type="PRINTS" id="PR00455">
    <property type="entry name" value="HTHTETR"/>
</dbReference>
<dbReference type="Pfam" id="PF00440">
    <property type="entry name" value="TetR_N"/>
    <property type="match status" value="1"/>
</dbReference>